<name>A0ABP9F7A8_9PSEU</name>
<sequence length="122" mass="11935">MAGDVVTSAVFGAAAFAQPAIGRAHLRGVAEAAAIDADVYGLPLVLTAITGVLLLLAGSVALGVAVTRVARADAVLRAAGVVYAVAMACFLVVGTAVHVVQPVAAAVAALAAVVVALRLPRL</sequence>
<keyword evidence="1" id="KW-0472">Membrane</keyword>
<dbReference type="Proteomes" id="UP001500457">
    <property type="component" value="Unassembled WGS sequence"/>
</dbReference>
<evidence type="ECO:0000256" key="1">
    <source>
        <dbReference type="SAM" id="Phobius"/>
    </source>
</evidence>
<proteinExistence type="predicted"/>
<gene>
    <name evidence="2" type="ORF">GCM10023203_51270</name>
</gene>
<dbReference type="EMBL" id="BAABHQ010000020">
    <property type="protein sequence ID" value="GAA4891385.1"/>
    <property type="molecule type" value="Genomic_DNA"/>
</dbReference>
<feature type="transmembrane region" description="Helical" evidence="1">
    <location>
        <begin position="99"/>
        <end position="119"/>
    </location>
</feature>
<accession>A0ABP9F7A8</accession>
<reference evidence="3" key="1">
    <citation type="journal article" date="2019" name="Int. J. Syst. Evol. Microbiol.">
        <title>The Global Catalogue of Microorganisms (GCM) 10K type strain sequencing project: providing services to taxonomists for standard genome sequencing and annotation.</title>
        <authorList>
            <consortium name="The Broad Institute Genomics Platform"/>
            <consortium name="The Broad Institute Genome Sequencing Center for Infectious Disease"/>
            <person name="Wu L."/>
            <person name="Ma J."/>
        </authorList>
    </citation>
    <scope>NUCLEOTIDE SEQUENCE [LARGE SCALE GENOMIC DNA]</scope>
    <source>
        <strain evidence="3">JCM 17983</strain>
    </source>
</reference>
<protein>
    <submittedName>
        <fullName evidence="2">Uncharacterized protein</fullName>
    </submittedName>
</protein>
<comment type="caution">
    <text evidence="2">The sequence shown here is derived from an EMBL/GenBank/DDBJ whole genome shotgun (WGS) entry which is preliminary data.</text>
</comment>
<feature type="transmembrane region" description="Helical" evidence="1">
    <location>
        <begin position="74"/>
        <end position="93"/>
    </location>
</feature>
<keyword evidence="1" id="KW-1133">Transmembrane helix</keyword>
<keyword evidence="3" id="KW-1185">Reference proteome</keyword>
<evidence type="ECO:0000313" key="2">
    <source>
        <dbReference type="EMBL" id="GAA4891385.1"/>
    </source>
</evidence>
<keyword evidence="1" id="KW-0812">Transmembrane</keyword>
<evidence type="ECO:0000313" key="3">
    <source>
        <dbReference type="Proteomes" id="UP001500457"/>
    </source>
</evidence>
<organism evidence="2 3">
    <name type="scientific">Actinomycetospora straminea</name>
    <dbReference type="NCBI Taxonomy" id="663607"/>
    <lineage>
        <taxon>Bacteria</taxon>
        <taxon>Bacillati</taxon>
        <taxon>Actinomycetota</taxon>
        <taxon>Actinomycetes</taxon>
        <taxon>Pseudonocardiales</taxon>
        <taxon>Pseudonocardiaceae</taxon>
        <taxon>Actinomycetospora</taxon>
    </lineage>
</organism>
<feature type="transmembrane region" description="Helical" evidence="1">
    <location>
        <begin position="44"/>
        <end position="67"/>
    </location>
</feature>